<dbReference type="eggNOG" id="COG3904">
    <property type="taxonomic scope" value="Bacteria"/>
</dbReference>
<evidence type="ECO:0000313" key="4">
    <source>
        <dbReference type="Proteomes" id="UP000004310"/>
    </source>
</evidence>
<organism evidence="3 4">
    <name type="scientific">Fulvimarina pelagi HTCC2506</name>
    <dbReference type="NCBI Taxonomy" id="314231"/>
    <lineage>
        <taxon>Bacteria</taxon>
        <taxon>Pseudomonadati</taxon>
        <taxon>Pseudomonadota</taxon>
        <taxon>Alphaproteobacteria</taxon>
        <taxon>Hyphomicrobiales</taxon>
        <taxon>Aurantimonadaceae</taxon>
        <taxon>Fulvimarina</taxon>
    </lineage>
</organism>
<feature type="region of interest" description="Disordered" evidence="1">
    <location>
        <begin position="301"/>
        <end position="332"/>
    </location>
</feature>
<protein>
    <recommendedName>
        <fullName evidence="5">Periplasmic protein-like</fullName>
    </recommendedName>
</protein>
<dbReference type="SUPFAM" id="SSF52096">
    <property type="entry name" value="ClpP/crotonase"/>
    <property type="match status" value="1"/>
</dbReference>
<sequence length="332" mass="35836">MIGEESSPGRLERLIQKIPEGAVLRSVFVTLLAVSCGIVYLDWQEFSEAELDNARIERTEPMPVRRPEPGDQVRPYLPKTIPVGPDRGQPVLPGYDGPVDSEAMTRPMTFFDAGEGIVSGVGRIEIGTASDLREFLAERDRVGGEVRRLFLHSPGGSVEDALQMARDLRADGISTEVPADGYCASACPLVFAGGLTRLAGASSWVGLHQVYAAEIPGMPNARDLDRSISDIQQTIARAQQLLADMGVDPAIWINAMETPPADLYVLTEEELITSRYVRPFPDGPEFVGPRRPADFVLEGDQIASTEDEETAVPDGNPAHETAVTPPSSTGEG</sequence>
<dbReference type="AlphaFoldDB" id="Q0G3B8"/>
<evidence type="ECO:0000313" key="3">
    <source>
        <dbReference type="EMBL" id="EAU41913.1"/>
    </source>
</evidence>
<dbReference type="RefSeq" id="WP_007068286.1">
    <property type="nucleotide sequence ID" value="NZ_DS022272.1"/>
</dbReference>
<keyword evidence="2" id="KW-1133">Transmembrane helix</keyword>
<evidence type="ECO:0000256" key="2">
    <source>
        <dbReference type="SAM" id="Phobius"/>
    </source>
</evidence>
<accession>Q0G3B8</accession>
<feature type="region of interest" description="Disordered" evidence="1">
    <location>
        <begin position="62"/>
        <end position="91"/>
    </location>
</feature>
<feature type="transmembrane region" description="Helical" evidence="2">
    <location>
        <begin position="21"/>
        <end position="41"/>
    </location>
</feature>
<dbReference type="Gene3D" id="3.90.226.10">
    <property type="entry name" value="2-enoyl-CoA Hydratase, Chain A, domain 1"/>
    <property type="match status" value="1"/>
</dbReference>
<proteinExistence type="predicted"/>
<feature type="compositionally biased region" description="Basic and acidic residues" evidence="1">
    <location>
        <begin position="62"/>
        <end position="71"/>
    </location>
</feature>
<evidence type="ECO:0008006" key="5">
    <source>
        <dbReference type="Google" id="ProtNLM"/>
    </source>
</evidence>
<comment type="caution">
    <text evidence="3">The sequence shown here is derived from an EMBL/GenBank/DDBJ whole genome shotgun (WGS) entry which is preliminary data.</text>
</comment>
<dbReference type="EMBL" id="AATP01000002">
    <property type="protein sequence ID" value="EAU41913.1"/>
    <property type="molecule type" value="Genomic_DNA"/>
</dbReference>
<dbReference type="InterPro" id="IPR029045">
    <property type="entry name" value="ClpP/crotonase-like_dom_sf"/>
</dbReference>
<evidence type="ECO:0000256" key="1">
    <source>
        <dbReference type="SAM" id="MobiDB-lite"/>
    </source>
</evidence>
<reference evidence="3 4" key="1">
    <citation type="journal article" date="2010" name="J. Bacteriol.">
        <title>Genome sequence of Fulvimarina pelagi HTCC2506T, a Mn(II)-oxidizing alphaproteobacterium possessing an aerobic anoxygenic photosynthetic gene cluster and Xanthorhodopsin.</title>
        <authorList>
            <person name="Kang I."/>
            <person name="Oh H.M."/>
            <person name="Lim S.I."/>
            <person name="Ferriera S."/>
            <person name="Giovannoni S.J."/>
            <person name="Cho J.C."/>
        </authorList>
    </citation>
    <scope>NUCLEOTIDE SEQUENCE [LARGE SCALE GENOMIC DNA]</scope>
    <source>
        <strain evidence="3 4">HTCC2506</strain>
    </source>
</reference>
<keyword evidence="2" id="KW-0472">Membrane</keyword>
<dbReference type="HOGENOM" id="CLU_072288_0_0_5"/>
<name>Q0G3B8_9HYPH</name>
<dbReference type="Proteomes" id="UP000004310">
    <property type="component" value="Unassembled WGS sequence"/>
</dbReference>
<gene>
    <name evidence="3" type="ORF">FP2506_15809</name>
</gene>
<keyword evidence="2" id="KW-0812">Transmembrane</keyword>
<dbReference type="STRING" id="217511.GCA_001463845_02733"/>
<keyword evidence="4" id="KW-1185">Reference proteome</keyword>